<dbReference type="GO" id="GO:0005975">
    <property type="term" value="P:carbohydrate metabolic process"/>
    <property type="evidence" value="ECO:0007669"/>
    <property type="project" value="InterPro"/>
</dbReference>
<protein>
    <submittedName>
        <fullName evidence="3">Oleandomycin glycosyltransferase</fullName>
        <ecNumber evidence="3">2.4.1.-</ecNumber>
    </submittedName>
</protein>
<dbReference type="EMBL" id="CP015136">
    <property type="protein sequence ID" value="AMY08609.1"/>
    <property type="molecule type" value="Genomic_DNA"/>
</dbReference>
<dbReference type="InterPro" id="IPR050426">
    <property type="entry name" value="Glycosyltransferase_28"/>
</dbReference>
<dbReference type="Proteomes" id="UP000076079">
    <property type="component" value="Chromosome"/>
</dbReference>
<dbReference type="PANTHER" id="PTHR48050">
    <property type="entry name" value="STEROL 3-BETA-GLUCOSYLTRANSFERASE"/>
    <property type="match status" value="1"/>
</dbReference>
<dbReference type="Gene3D" id="3.40.50.2000">
    <property type="entry name" value="Glycogen Phosphorylase B"/>
    <property type="match status" value="2"/>
</dbReference>
<dbReference type="Pfam" id="PF06722">
    <property type="entry name" value="EryCIII-like_C"/>
    <property type="match status" value="1"/>
</dbReference>
<dbReference type="AlphaFoldDB" id="A0A143PLG0"/>
<proteinExistence type="predicted"/>
<reference evidence="3 4" key="1">
    <citation type="journal article" date="2016" name="Genome Announc.">
        <title>First Complete Genome Sequence of a Subdivision 6 Acidobacterium Strain.</title>
        <authorList>
            <person name="Huang S."/>
            <person name="Vieira S."/>
            <person name="Bunk B."/>
            <person name="Riedel T."/>
            <person name="Sproer C."/>
            <person name="Overmann J."/>
        </authorList>
    </citation>
    <scope>NUCLEOTIDE SEQUENCE [LARGE SCALE GENOMIC DNA]</scope>
    <source>
        <strain evidence="4">DSM 100886 HEG_-6_39</strain>
    </source>
</reference>
<dbReference type="OrthoDB" id="9805366at2"/>
<dbReference type="CDD" id="cd03784">
    <property type="entry name" value="GT1_Gtf-like"/>
    <property type="match status" value="1"/>
</dbReference>
<accession>A0A143PLG0</accession>
<dbReference type="STRING" id="1855912.LuPra_01813"/>
<keyword evidence="3" id="KW-0808">Transferase</keyword>
<dbReference type="RefSeq" id="WP_110170434.1">
    <property type="nucleotide sequence ID" value="NZ_CP015136.1"/>
</dbReference>
<dbReference type="PATRIC" id="fig|1813736.3.peg.1900"/>
<name>A0A143PLG0_LUTPR</name>
<keyword evidence="4" id="KW-1185">Reference proteome</keyword>
<evidence type="ECO:0000259" key="1">
    <source>
        <dbReference type="Pfam" id="PF03033"/>
    </source>
</evidence>
<dbReference type="GO" id="GO:0008194">
    <property type="term" value="F:UDP-glycosyltransferase activity"/>
    <property type="evidence" value="ECO:0007669"/>
    <property type="project" value="InterPro"/>
</dbReference>
<evidence type="ECO:0000313" key="4">
    <source>
        <dbReference type="Proteomes" id="UP000076079"/>
    </source>
</evidence>
<sequence length="421" mass="44541">MRIVIATWGSHGDLNPALGLAVGLRDRGHDVVVATSPLYRPDVERAGVGFHAVRPDIDPGDSAFIARVMDAHRGTEFLFRQVLMPALGAAAADLRPAVAQAELVISHPATFAVPVLAEELGTMWASMVLAPMSFFSVHDVPVLPPAPWLRRIAERSPLVSRTLVAMARKATRNWTRPVAALRAASGLPAGGDPVYEGQHSPHLVLALFSRVLADPQADWPAHVVVTGAIPYNGAGVSGWPDALEAFLAAGPPPVVFTLGTSAVGAPGRFYEESIAAVRAVGCRAVLLVGYQGASRLSAPLPDAVIAVEYAPHAALFPRAAAVVHQGGAGTLHHALASGRPMIVVPFAHDQPDNADRARRLGVARVIRPGRYRARRVAQALREVLEDREMATAAAHVAARVRAEDGVGTACDAIERLLARQR</sequence>
<dbReference type="InterPro" id="IPR002213">
    <property type="entry name" value="UDP_glucos_trans"/>
</dbReference>
<dbReference type="SUPFAM" id="SSF53756">
    <property type="entry name" value="UDP-Glycosyltransferase/glycogen phosphorylase"/>
    <property type="match status" value="1"/>
</dbReference>
<keyword evidence="3" id="KW-0328">Glycosyltransferase</keyword>
<dbReference type="GO" id="GO:0016758">
    <property type="term" value="F:hexosyltransferase activity"/>
    <property type="evidence" value="ECO:0007669"/>
    <property type="project" value="InterPro"/>
</dbReference>
<feature type="domain" description="Glycosyltransferase family 28 N-terminal" evidence="1">
    <location>
        <begin position="3"/>
        <end position="56"/>
    </location>
</feature>
<gene>
    <name evidence="3" type="primary">oleD</name>
    <name evidence="3" type="ORF">LuPra_01813</name>
</gene>
<dbReference type="InterPro" id="IPR004276">
    <property type="entry name" value="GlycoTrans_28_N"/>
</dbReference>
<dbReference type="KEGG" id="abac:LuPra_01813"/>
<dbReference type="EC" id="2.4.1.-" evidence="3"/>
<reference evidence="4" key="2">
    <citation type="submission" date="2016-04" db="EMBL/GenBank/DDBJ databases">
        <title>First Complete Genome Sequence of a Subdivision 6 Acidobacterium.</title>
        <authorList>
            <person name="Huang S."/>
            <person name="Vieira S."/>
            <person name="Bunk B."/>
            <person name="Riedel T."/>
            <person name="Sproeer C."/>
            <person name="Overmann J."/>
        </authorList>
    </citation>
    <scope>NUCLEOTIDE SEQUENCE [LARGE SCALE GENOMIC DNA]</scope>
    <source>
        <strain evidence="4">DSM 100886 HEG_-6_39</strain>
    </source>
</reference>
<evidence type="ECO:0000313" key="3">
    <source>
        <dbReference type="EMBL" id="AMY08609.1"/>
    </source>
</evidence>
<feature type="domain" description="Erythromycin biosynthesis protein CIII-like C-terminal" evidence="2">
    <location>
        <begin position="295"/>
        <end position="402"/>
    </location>
</feature>
<dbReference type="PANTHER" id="PTHR48050:SF13">
    <property type="entry name" value="STEROL 3-BETA-GLUCOSYLTRANSFERASE UGT80A2"/>
    <property type="match status" value="1"/>
</dbReference>
<dbReference type="InterPro" id="IPR010610">
    <property type="entry name" value="EryCIII-like_C"/>
</dbReference>
<organism evidence="3 4">
    <name type="scientific">Luteitalea pratensis</name>
    <dbReference type="NCBI Taxonomy" id="1855912"/>
    <lineage>
        <taxon>Bacteria</taxon>
        <taxon>Pseudomonadati</taxon>
        <taxon>Acidobacteriota</taxon>
        <taxon>Vicinamibacteria</taxon>
        <taxon>Vicinamibacterales</taxon>
        <taxon>Vicinamibacteraceae</taxon>
        <taxon>Luteitalea</taxon>
    </lineage>
</organism>
<dbReference type="GO" id="GO:0033072">
    <property type="term" value="P:vancomycin biosynthetic process"/>
    <property type="evidence" value="ECO:0007669"/>
    <property type="project" value="UniProtKB-ARBA"/>
</dbReference>
<evidence type="ECO:0000259" key="2">
    <source>
        <dbReference type="Pfam" id="PF06722"/>
    </source>
</evidence>
<dbReference type="Pfam" id="PF03033">
    <property type="entry name" value="Glyco_transf_28"/>
    <property type="match status" value="1"/>
</dbReference>